<evidence type="ECO:0000256" key="1">
    <source>
        <dbReference type="SAM" id="MobiDB-lite"/>
    </source>
</evidence>
<dbReference type="Pfam" id="PF00226">
    <property type="entry name" value="DnaJ"/>
    <property type="match status" value="1"/>
</dbReference>
<dbReference type="STRING" id="747725.A0A162R8M8"/>
<dbReference type="OrthoDB" id="342454at2759"/>
<dbReference type="InterPro" id="IPR036869">
    <property type="entry name" value="J_dom_sf"/>
</dbReference>
<dbReference type="Proteomes" id="UP000077051">
    <property type="component" value="Unassembled WGS sequence"/>
</dbReference>
<feature type="domain" description="J" evidence="2">
    <location>
        <begin position="34"/>
        <end position="91"/>
    </location>
</feature>
<feature type="compositionally biased region" description="Basic residues" evidence="1">
    <location>
        <begin position="195"/>
        <end position="208"/>
    </location>
</feature>
<dbReference type="SMART" id="SM00271">
    <property type="entry name" value="DnaJ"/>
    <property type="match status" value="1"/>
</dbReference>
<evidence type="ECO:0000313" key="4">
    <source>
        <dbReference type="Proteomes" id="UP000077051"/>
    </source>
</evidence>
<keyword evidence="4" id="KW-1185">Reference proteome</keyword>
<feature type="compositionally biased region" description="Basic and acidic residues" evidence="1">
    <location>
        <begin position="148"/>
        <end position="185"/>
    </location>
</feature>
<dbReference type="InterPro" id="IPR001623">
    <property type="entry name" value="DnaJ_domain"/>
</dbReference>
<sequence>MSTPTTTDEDLDKFFSQSEKHLEIERVLACFKLDPFAVLELPYSKPDAKAIKMAYRKKSLMIHPDKVQHEHAQDAFALLKKAESELTDENRIKFLLTVIEEARVEVLRDNGYKKEYPYLQTTQGQAQVKEKMKEILIEMELRKRRQMKKEMEAEGAEKRKAEQMVNERKRKAEDAKQWEASRDTRVSSWRDFQKKGGKKVKKIRKSGL</sequence>
<dbReference type="PANTHER" id="PTHR46620">
    <property type="entry name" value="J DOMAIN-CONTAINING PROTEIN SPF31"/>
    <property type="match status" value="1"/>
</dbReference>
<dbReference type="SUPFAM" id="SSF46565">
    <property type="entry name" value="Chaperone J-domain"/>
    <property type="match status" value="1"/>
</dbReference>
<dbReference type="PANTHER" id="PTHR46620:SF1">
    <property type="entry name" value="J DOMAIN-CONTAINING PROTEIN SPF31"/>
    <property type="match status" value="1"/>
</dbReference>
<name>A0A162R8M8_MUCCL</name>
<protein>
    <recommendedName>
        <fullName evidence="2">J domain-containing protein</fullName>
    </recommendedName>
</protein>
<dbReference type="AlphaFoldDB" id="A0A162R8M8"/>
<evidence type="ECO:0000259" key="2">
    <source>
        <dbReference type="PROSITE" id="PS50076"/>
    </source>
</evidence>
<gene>
    <name evidence="3" type="ORF">MUCCIDRAFT_142573</name>
</gene>
<dbReference type="VEuPathDB" id="FungiDB:MUCCIDRAFT_142573"/>
<evidence type="ECO:0000313" key="3">
    <source>
        <dbReference type="EMBL" id="OAD03289.1"/>
    </source>
</evidence>
<dbReference type="CDD" id="cd06257">
    <property type="entry name" value="DnaJ"/>
    <property type="match status" value="1"/>
</dbReference>
<accession>A0A162R8M8</accession>
<proteinExistence type="predicted"/>
<feature type="region of interest" description="Disordered" evidence="1">
    <location>
        <begin position="147"/>
        <end position="208"/>
    </location>
</feature>
<dbReference type="Gene3D" id="1.10.287.110">
    <property type="entry name" value="DnaJ domain"/>
    <property type="match status" value="1"/>
</dbReference>
<organism evidence="3 4">
    <name type="scientific">Mucor lusitanicus CBS 277.49</name>
    <dbReference type="NCBI Taxonomy" id="747725"/>
    <lineage>
        <taxon>Eukaryota</taxon>
        <taxon>Fungi</taxon>
        <taxon>Fungi incertae sedis</taxon>
        <taxon>Mucoromycota</taxon>
        <taxon>Mucoromycotina</taxon>
        <taxon>Mucoromycetes</taxon>
        <taxon>Mucorales</taxon>
        <taxon>Mucorineae</taxon>
        <taxon>Mucoraceae</taxon>
        <taxon>Mucor</taxon>
    </lineage>
</organism>
<dbReference type="EMBL" id="AMYB01000004">
    <property type="protein sequence ID" value="OAD03289.1"/>
    <property type="molecule type" value="Genomic_DNA"/>
</dbReference>
<reference evidence="3 4" key="1">
    <citation type="submission" date="2015-06" db="EMBL/GenBank/DDBJ databases">
        <title>Expansion of signal transduction pathways in fungi by whole-genome duplication.</title>
        <authorList>
            <consortium name="DOE Joint Genome Institute"/>
            <person name="Corrochano L.M."/>
            <person name="Kuo A."/>
            <person name="Marcet-Houben M."/>
            <person name="Polaino S."/>
            <person name="Salamov A."/>
            <person name="Villalobos J.M."/>
            <person name="Alvarez M.I."/>
            <person name="Avalos J."/>
            <person name="Benito E.P."/>
            <person name="Benoit I."/>
            <person name="Burger G."/>
            <person name="Camino L.P."/>
            <person name="Canovas D."/>
            <person name="Cerda-Olmedo E."/>
            <person name="Cheng J.-F."/>
            <person name="Dominguez A."/>
            <person name="Elias M."/>
            <person name="Eslava A.P."/>
            <person name="Glaser F."/>
            <person name="Grimwood J."/>
            <person name="Gutierrez G."/>
            <person name="Heitman J."/>
            <person name="Henrissat B."/>
            <person name="Iturriaga E.A."/>
            <person name="Lang B.F."/>
            <person name="Lavin J.L."/>
            <person name="Lee S."/>
            <person name="Li W."/>
            <person name="Lindquist E."/>
            <person name="Lopez-Garcia S."/>
            <person name="Luque E.M."/>
            <person name="Marcos A.T."/>
            <person name="Martin J."/>
            <person name="Mccluskey K."/>
            <person name="Medina H.R."/>
            <person name="Miralles-Duran A."/>
            <person name="Miyazaki A."/>
            <person name="Munoz-Torres E."/>
            <person name="Oguiza J.A."/>
            <person name="Ohm R."/>
            <person name="Olmedo M."/>
            <person name="Orejas M."/>
            <person name="Ortiz-Castellanos L."/>
            <person name="Pisabarro A.G."/>
            <person name="Rodriguez-Romero J."/>
            <person name="Ruiz-Herrera J."/>
            <person name="Ruiz-Vazquez R."/>
            <person name="Sanz C."/>
            <person name="Schackwitz W."/>
            <person name="Schmutz J."/>
            <person name="Shahriari M."/>
            <person name="Shelest E."/>
            <person name="Silva-Franco F."/>
            <person name="Soanes D."/>
            <person name="Syed K."/>
            <person name="Tagua V.G."/>
            <person name="Talbot N.J."/>
            <person name="Thon M."/>
            <person name="De Vries R.P."/>
            <person name="Wiebenga A."/>
            <person name="Yadav J.S."/>
            <person name="Braun E.L."/>
            <person name="Baker S."/>
            <person name="Garre V."/>
            <person name="Horwitz B."/>
            <person name="Torres-Martinez S."/>
            <person name="Idnurm A."/>
            <person name="Herrera-Estrella A."/>
            <person name="Gabaldon T."/>
            <person name="Grigoriev I.V."/>
        </authorList>
    </citation>
    <scope>NUCLEOTIDE SEQUENCE [LARGE SCALE GENOMIC DNA]</scope>
    <source>
        <strain evidence="3 4">CBS 277.49</strain>
    </source>
</reference>
<dbReference type="PROSITE" id="PS50076">
    <property type="entry name" value="DNAJ_2"/>
    <property type="match status" value="1"/>
</dbReference>
<comment type="caution">
    <text evidence="3">The sequence shown here is derived from an EMBL/GenBank/DDBJ whole genome shotgun (WGS) entry which is preliminary data.</text>
</comment>